<name>A0ABD3MEM1_9STRA</name>
<proteinExistence type="predicted"/>
<reference evidence="1 2" key="1">
    <citation type="submission" date="2024-10" db="EMBL/GenBank/DDBJ databases">
        <title>Updated reference genomes for cyclostephanoid diatoms.</title>
        <authorList>
            <person name="Roberts W.R."/>
            <person name="Alverson A.J."/>
        </authorList>
    </citation>
    <scope>NUCLEOTIDE SEQUENCE [LARGE SCALE GENOMIC DNA]</scope>
    <source>
        <strain evidence="1 2">AJA232-27</strain>
    </source>
</reference>
<evidence type="ECO:0000313" key="2">
    <source>
        <dbReference type="Proteomes" id="UP001530293"/>
    </source>
</evidence>
<dbReference type="EMBL" id="JALLBG020000135">
    <property type="protein sequence ID" value="KAL3762469.1"/>
    <property type="molecule type" value="Genomic_DNA"/>
</dbReference>
<keyword evidence="2" id="KW-1185">Reference proteome</keyword>
<organism evidence="1 2">
    <name type="scientific">Discostella pseudostelligera</name>
    <dbReference type="NCBI Taxonomy" id="259834"/>
    <lineage>
        <taxon>Eukaryota</taxon>
        <taxon>Sar</taxon>
        <taxon>Stramenopiles</taxon>
        <taxon>Ochrophyta</taxon>
        <taxon>Bacillariophyta</taxon>
        <taxon>Coscinodiscophyceae</taxon>
        <taxon>Thalassiosirophycidae</taxon>
        <taxon>Stephanodiscales</taxon>
        <taxon>Stephanodiscaceae</taxon>
        <taxon>Discostella</taxon>
    </lineage>
</organism>
<evidence type="ECO:0000313" key="1">
    <source>
        <dbReference type="EMBL" id="KAL3762469.1"/>
    </source>
</evidence>
<sequence>MTDHSELIHQPHLGSCSVESLLSVPLRFIFRETHTGDRGGSNHTSFLFSKSEVSTLLRVSMLASELDALLLVVYVSLNNSQKCKAHRRCIEVANQDSSSESAKGSLFLAMLPILNVHLETAEDALSHATCESFGISRILNELDSCANDLGKFAEQNHTLADQLDQFMALGSNNLLSGEKRAIAEIEEAVVRAIENLKVLSTSSSNDTVQNEESSACIINEESSCIAMSDICEGLFPRQSHSLKEAPPSTVEKKPYSESQMIAAEALQGLFANPSDKE</sequence>
<dbReference type="Proteomes" id="UP001530293">
    <property type="component" value="Unassembled WGS sequence"/>
</dbReference>
<protein>
    <submittedName>
        <fullName evidence="1">Uncharacterized protein</fullName>
    </submittedName>
</protein>
<dbReference type="AlphaFoldDB" id="A0ABD3MEM1"/>
<accession>A0ABD3MEM1</accession>
<comment type="caution">
    <text evidence="1">The sequence shown here is derived from an EMBL/GenBank/DDBJ whole genome shotgun (WGS) entry which is preliminary data.</text>
</comment>
<gene>
    <name evidence="1" type="ORF">ACHAWU_008172</name>
</gene>